<dbReference type="PANTHER" id="PTHR23061:SF12">
    <property type="entry name" value="DNA POLYMERASE ALPHA SUBUNIT B"/>
    <property type="match status" value="1"/>
</dbReference>
<dbReference type="PANTHER" id="PTHR23061">
    <property type="entry name" value="DNA POLYMERASE 2 ALPHA 70 KDA SUBUNIT"/>
    <property type="match status" value="1"/>
</dbReference>
<dbReference type="InterPro" id="IPR016722">
    <property type="entry name" value="DNA_pol_alpha_bsu"/>
</dbReference>
<feature type="domain" description="DNA polymerase alpha subunit B OB" evidence="9">
    <location>
        <begin position="276"/>
        <end position="393"/>
    </location>
</feature>
<comment type="similarity">
    <text evidence="2 6">Belongs to the DNA polymerase alpha subunit B family.</text>
</comment>
<dbReference type="InterPro" id="IPR054300">
    <property type="entry name" value="OB_DPOA2"/>
</dbReference>
<evidence type="ECO:0000259" key="8">
    <source>
        <dbReference type="Pfam" id="PF04042"/>
    </source>
</evidence>
<proteinExistence type="inferred from homology"/>
<feature type="region of interest" description="Disordered" evidence="7">
    <location>
        <begin position="82"/>
        <end position="229"/>
    </location>
</feature>
<keyword evidence="5 6" id="KW-0539">Nucleus</keyword>
<reference evidence="10" key="1">
    <citation type="submission" date="2023-02" db="EMBL/GenBank/DDBJ databases">
        <title>Identification and recombinant expression of a fungal hydrolase from Papiliotrema laurentii that hydrolyzes apple cutin and clears colloidal polyester polyurethane.</title>
        <authorList>
            <consortium name="DOE Joint Genome Institute"/>
            <person name="Roman V.A."/>
            <person name="Bojanowski C."/>
            <person name="Crable B.R."/>
            <person name="Wagner D.N."/>
            <person name="Hung C.S."/>
            <person name="Nadeau L.J."/>
            <person name="Schratz L."/>
            <person name="Haridas S."/>
            <person name="Pangilinan J."/>
            <person name="Lipzen A."/>
            <person name="Na H."/>
            <person name="Yan M."/>
            <person name="Ng V."/>
            <person name="Grigoriev I.V."/>
            <person name="Spatafora J.W."/>
            <person name="Barlow D."/>
            <person name="Biffinger J."/>
            <person name="Kelley-Loughnane N."/>
            <person name="Varaljay V.A."/>
            <person name="Crookes-Goodson W.J."/>
        </authorList>
    </citation>
    <scope>NUCLEOTIDE SEQUENCE</scope>
    <source>
        <strain evidence="10">5307AH</strain>
    </source>
</reference>
<dbReference type="InterPro" id="IPR007185">
    <property type="entry name" value="DNA_pol_a/d/e_bsu"/>
</dbReference>
<feature type="compositionally biased region" description="Low complexity" evidence="7">
    <location>
        <begin position="198"/>
        <end position="215"/>
    </location>
</feature>
<dbReference type="GO" id="GO:0005658">
    <property type="term" value="C:alpha DNA polymerase:primase complex"/>
    <property type="evidence" value="ECO:0007669"/>
    <property type="project" value="TreeGrafter"/>
</dbReference>
<feature type="compositionally biased region" description="Low complexity" evidence="7">
    <location>
        <begin position="176"/>
        <end position="185"/>
    </location>
</feature>
<evidence type="ECO:0000256" key="4">
    <source>
        <dbReference type="ARBA" id="ARBA00022705"/>
    </source>
</evidence>
<dbReference type="Gene3D" id="3.60.21.60">
    <property type="match status" value="2"/>
</dbReference>
<name>A0AAD9FUY4_PAPLA</name>
<evidence type="ECO:0000313" key="10">
    <source>
        <dbReference type="EMBL" id="KAK1926702.1"/>
    </source>
</evidence>
<feature type="compositionally biased region" description="Polar residues" evidence="7">
    <location>
        <begin position="126"/>
        <end position="143"/>
    </location>
</feature>
<comment type="subcellular location">
    <subcellularLocation>
        <location evidence="1 6">Nucleus</location>
    </subcellularLocation>
</comment>
<comment type="caution">
    <text evidence="10">The sequence shown here is derived from an EMBL/GenBank/DDBJ whole genome shotgun (WGS) entry which is preliminary data.</text>
</comment>
<dbReference type="Proteomes" id="UP001182556">
    <property type="component" value="Unassembled WGS sequence"/>
</dbReference>
<dbReference type="GO" id="GO:0003677">
    <property type="term" value="F:DNA binding"/>
    <property type="evidence" value="ECO:0007669"/>
    <property type="project" value="InterPro"/>
</dbReference>
<feature type="compositionally biased region" description="Low complexity" evidence="7">
    <location>
        <begin position="144"/>
        <end position="157"/>
    </location>
</feature>
<dbReference type="EMBL" id="JAODAN010000002">
    <property type="protein sequence ID" value="KAK1926702.1"/>
    <property type="molecule type" value="Genomic_DNA"/>
</dbReference>
<gene>
    <name evidence="10" type="ORF">DB88DRAFT_482731</name>
</gene>
<comment type="function">
    <text evidence="6">Accessory subunit of the DNA polymerase alpha complex (also known as the alpha DNA polymerase-primase complex) which plays an essential role in the initiation of DNA synthesis.</text>
</comment>
<dbReference type="Pfam" id="PF22062">
    <property type="entry name" value="OB_DPOA2"/>
    <property type="match status" value="1"/>
</dbReference>
<evidence type="ECO:0000256" key="7">
    <source>
        <dbReference type="SAM" id="MobiDB-lite"/>
    </source>
</evidence>
<evidence type="ECO:0000256" key="1">
    <source>
        <dbReference type="ARBA" id="ARBA00004123"/>
    </source>
</evidence>
<evidence type="ECO:0000256" key="3">
    <source>
        <dbReference type="ARBA" id="ARBA00018596"/>
    </source>
</evidence>
<feature type="domain" description="DNA polymerase alpha/delta/epsilon subunit B" evidence="8">
    <location>
        <begin position="426"/>
        <end position="646"/>
    </location>
</feature>
<dbReference type="PIRSF" id="PIRSF018300">
    <property type="entry name" value="DNA_pol_alph_2"/>
    <property type="match status" value="1"/>
</dbReference>
<accession>A0AAD9FUY4</accession>
<keyword evidence="11" id="KW-1185">Reference proteome</keyword>
<dbReference type="Pfam" id="PF04042">
    <property type="entry name" value="DNA_pol_E_B"/>
    <property type="match status" value="1"/>
</dbReference>
<evidence type="ECO:0000313" key="11">
    <source>
        <dbReference type="Proteomes" id="UP001182556"/>
    </source>
</evidence>
<dbReference type="GO" id="GO:0006270">
    <property type="term" value="P:DNA replication initiation"/>
    <property type="evidence" value="ECO:0007669"/>
    <property type="project" value="TreeGrafter"/>
</dbReference>
<evidence type="ECO:0000259" key="9">
    <source>
        <dbReference type="Pfam" id="PF22062"/>
    </source>
</evidence>
<protein>
    <recommendedName>
        <fullName evidence="3 6">DNA polymerase alpha subunit B</fullName>
    </recommendedName>
</protein>
<evidence type="ECO:0000256" key="6">
    <source>
        <dbReference type="PIRNR" id="PIRNR018300"/>
    </source>
</evidence>
<organism evidence="10 11">
    <name type="scientific">Papiliotrema laurentii</name>
    <name type="common">Cryptococcus laurentii</name>
    <dbReference type="NCBI Taxonomy" id="5418"/>
    <lineage>
        <taxon>Eukaryota</taxon>
        <taxon>Fungi</taxon>
        <taxon>Dikarya</taxon>
        <taxon>Basidiomycota</taxon>
        <taxon>Agaricomycotina</taxon>
        <taxon>Tremellomycetes</taxon>
        <taxon>Tremellales</taxon>
        <taxon>Rhynchogastremaceae</taxon>
        <taxon>Papiliotrema</taxon>
    </lineage>
</organism>
<evidence type="ECO:0000256" key="2">
    <source>
        <dbReference type="ARBA" id="ARBA00007299"/>
    </source>
</evidence>
<evidence type="ECO:0000256" key="5">
    <source>
        <dbReference type="ARBA" id="ARBA00023242"/>
    </source>
</evidence>
<keyword evidence="4 6" id="KW-0235">DNA replication</keyword>
<sequence length="710" mass="76879">MAVPEEQARRELGERFGEAVTDHPDVMAECLSMARLYNLSPADLYFKYEAFLMSRPSGLRAKLSTLTLDTARELKREIQREHQAKAVAGSASDMTPGASVGVRKGKTDLGGFLDGLTTPVRPKAKQTPTSRLASNSANGNQHANGSPSSSSTPTSNGNAFATPSRPSPMGNGHGPSGSSYRPGPSKLAPPTSTPIGRSAPSSPTSTMDSPSLLTPQSAQPFHLRPQPNSLVETLNGHLDERTPNPPSARPRVILSTTADPKDWSYRYMFEKISQRSEALDDLIDRYADAIASDYGITEFGDPHFVSEDPIYTVGRILSPPTDNAKVNAGSLYLESSRLLGAGKRIGLKFKGPGELKVRGGAPGVKGFGVYPGCLVCVKGRNGGGNSFVVEEVLLPPPSPLAQTSTEELLEYQHGDRLAGEPVSLTVAAGPYTLDDDLDYAPLQALIDTVVDERPDVLVLLGPFVDSQHPLIQLGAVTMTPTDLFRERVTSQLLRVIEASPGTVIILVPSVRDMISRHVAFPQAMLDKEALGLPKKIKCLPNPCTFSVNEILISLTSVDTLFHLRREELFHRAEEAEPTPGQQPTSDAMANLVRHVLGQRTFYPIFPPPEQHAAEVNLDVTHYGLLKMESLAPDILIIPSKLKHFSKIVDSTLVVNPAHVSRAHSAGTFAKITVHPMPRKQLESGMDVDGLDGDVREHAIFERARSEIWRV</sequence>
<dbReference type="AlphaFoldDB" id="A0AAD9FUY4"/>